<dbReference type="OrthoDB" id="7982at10239"/>
<dbReference type="EMBL" id="KT732790">
    <property type="protein sequence ID" value="AMH87659.1"/>
    <property type="molecule type" value="Genomic_DNA"/>
</dbReference>
<dbReference type="Proteomes" id="UP000127963">
    <property type="component" value="Segment"/>
</dbReference>
<reference evidence="3" key="1">
    <citation type="journal article" date="2016" name="Infect. Genet. Evol.">
        <title>Cycloviruses, gemycircularviruses and other novel replication-associated protein encoding circular viruses in Pacific flying fox (Pteropus tonganus) faeces.</title>
        <authorList>
            <person name="Male M.F."/>
            <person name="Kraberger S."/>
            <person name="Stainton D."/>
            <person name="Kami V."/>
            <person name="Varsani A."/>
        </authorList>
    </citation>
    <scope>NUCLEOTIDE SEQUENCE [LARGE SCALE GENOMIC DNA]</scope>
</reference>
<feature type="compositionally biased region" description="Basic residues" evidence="1">
    <location>
        <begin position="28"/>
        <end position="41"/>
    </location>
</feature>
<organism evidence="2 3">
    <name type="scientific">pteropus associated gemygorvirus 1</name>
    <dbReference type="NCBI Taxonomy" id="1985427"/>
    <lineage>
        <taxon>Viruses</taxon>
        <taxon>Monodnaviria</taxon>
        <taxon>Shotokuvirae</taxon>
        <taxon>Cressdnaviricota</taxon>
        <taxon>Repensiviricetes</taxon>
        <taxon>Geplafuvirales</taxon>
        <taxon>Genomoviridae</taxon>
        <taxon>Gemygorvirus</taxon>
        <taxon>Gemygorvirus ptero1</taxon>
    </lineage>
</organism>
<proteinExistence type="predicted"/>
<keyword evidence="3" id="KW-1185">Reference proteome</keyword>
<name>A0A140CTK2_9VIRU</name>
<evidence type="ECO:0000313" key="2">
    <source>
        <dbReference type="EMBL" id="AMH87659.1"/>
    </source>
</evidence>
<feature type="compositionally biased region" description="Basic residues" evidence="1">
    <location>
        <begin position="1"/>
        <end position="19"/>
    </location>
</feature>
<dbReference type="KEGG" id="vg:37617559"/>
<evidence type="ECO:0000256" key="1">
    <source>
        <dbReference type="SAM" id="MobiDB-lite"/>
    </source>
</evidence>
<protein>
    <submittedName>
        <fullName evidence="2">Capsid protein</fullName>
    </submittedName>
</protein>
<feature type="region of interest" description="Disordered" evidence="1">
    <location>
        <begin position="1"/>
        <end position="41"/>
    </location>
</feature>
<sequence length="294" mass="33948">MPRRYSRRRRFSRARRRTVRFSSASTSRIRRTRRTPRRRLSRRRILNIASIKKHDNMMPYVRTPEGPANAGPITTGTGFTSLFMPSARVLAQSSEGEASRERQQIYAVGYKETCQVDILGGGVWKWRRVVFTYKGDWLYSGDVTWTEPWYDKSTDPAATDMTRLIAQPTTDQLTRIKAILWDGGEGVDWQSEFTAKVDTQRVTPLYDRTITFNPRNESGYSRTFKIWHPIRKNIMYQDDEDGISRSSGFYTSTDGKPGVGDVYVYDIAYLVVPATTGNAAMTFNPEGTFYWHER</sequence>
<evidence type="ECO:0000313" key="3">
    <source>
        <dbReference type="Proteomes" id="UP000127963"/>
    </source>
</evidence>
<accession>A0A140CTK2</accession>